<organism evidence="1 2">
    <name type="scientific">Panagrellus redivivus</name>
    <name type="common">Microworm</name>
    <dbReference type="NCBI Taxonomy" id="6233"/>
    <lineage>
        <taxon>Eukaryota</taxon>
        <taxon>Metazoa</taxon>
        <taxon>Ecdysozoa</taxon>
        <taxon>Nematoda</taxon>
        <taxon>Chromadorea</taxon>
        <taxon>Rhabditida</taxon>
        <taxon>Tylenchina</taxon>
        <taxon>Panagrolaimomorpha</taxon>
        <taxon>Panagrolaimoidea</taxon>
        <taxon>Panagrolaimidae</taxon>
        <taxon>Panagrellus</taxon>
    </lineage>
</organism>
<evidence type="ECO:0000313" key="2">
    <source>
        <dbReference type="WBParaSite" id="Pan_g14588.t1"/>
    </source>
</evidence>
<name>A0A7E4UZ37_PANRE</name>
<dbReference type="Proteomes" id="UP000492821">
    <property type="component" value="Unassembled WGS sequence"/>
</dbReference>
<proteinExistence type="predicted"/>
<reference evidence="2" key="2">
    <citation type="submission" date="2020-10" db="UniProtKB">
        <authorList>
            <consortium name="WormBaseParasite"/>
        </authorList>
    </citation>
    <scope>IDENTIFICATION</scope>
</reference>
<keyword evidence="1" id="KW-1185">Reference proteome</keyword>
<dbReference type="WBParaSite" id="Pan_g14588.t1">
    <property type="protein sequence ID" value="Pan_g14588.t1"/>
    <property type="gene ID" value="Pan_g14588"/>
</dbReference>
<reference evidence="1" key="1">
    <citation type="journal article" date="2013" name="Genetics">
        <title>The draft genome and transcriptome of Panagrellus redivivus are shaped by the harsh demands of a free-living lifestyle.</title>
        <authorList>
            <person name="Srinivasan J."/>
            <person name="Dillman A.R."/>
            <person name="Macchietto M.G."/>
            <person name="Heikkinen L."/>
            <person name="Lakso M."/>
            <person name="Fracchia K.M."/>
            <person name="Antoshechkin I."/>
            <person name="Mortazavi A."/>
            <person name="Wong G."/>
            <person name="Sternberg P.W."/>
        </authorList>
    </citation>
    <scope>NUCLEOTIDE SEQUENCE [LARGE SCALE GENOMIC DNA]</scope>
    <source>
        <strain evidence="1">MT8872</strain>
    </source>
</reference>
<accession>A0A7E4UZ37</accession>
<sequence length="73" mass="7876">MPISLSSELAPVATEGSAFFDADGLHAELGSLKCRGRSREAKGNHQRSFEGFGVDSPRVVFTPSVDVQIVRAW</sequence>
<dbReference type="AlphaFoldDB" id="A0A7E4UZ37"/>
<evidence type="ECO:0000313" key="1">
    <source>
        <dbReference type="Proteomes" id="UP000492821"/>
    </source>
</evidence>
<protein>
    <submittedName>
        <fullName evidence="2">Transposase</fullName>
    </submittedName>
</protein>